<feature type="domain" description="DUF559" evidence="2">
    <location>
        <begin position="261"/>
        <end position="303"/>
    </location>
</feature>
<dbReference type="Proteomes" id="UP000830631">
    <property type="component" value="Chromosome"/>
</dbReference>
<organism evidence="3 4">
    <name type="scientific">Microbacterium aurugineum</name>
    <dbReference type="NCBI Taxonomy" id="2851642"/>
    <lineage>
        <taxon>Bacteria</taxon>
        <taxon>Bacillati</taxon>
        <taxon>Actinomycetota</taxon>
        <taxon>Actinomycetes</taxon>
        <taxon>Micrococcales</taxon>
        <taxon>Microbacteriaceae</taxon>
        <taxon>Microbacterium</taxon>
    </lineage>
</organism>
<dbReference type="EMBL" id="CP078078">
    <property type="protein sequence ID" value="UPL16741.1"/>
    <property type="molecule type" value="Genomic_DNA"/>
</dbReference>
<sequence>MGRTRDPLPPNLGDSFSLRAAHRAGVGRGRLSADDLERPFPAVRRRLPPDRSEQPDPYRRQRDARVTAARAYAHRMHERQHISHESAAALWGAPLPLTRTLEGAIAEADALGVHVTTIGTGPLSRVRGVVRHRGKEDRTATTHLEGIRLSDPATTWAALGRLPIFDLVALGDYFCRAWRSGHGRPTPGRAPLTTIAALEAALSSGRRVGIRNLREALPLIREDSWSPRESRVRCLLVQAGLPEPELNVDIFEDGVFLACGDLVYRRHRVLIEYHGMMHGAQWAADVERAAALRAAGWTVIEVTAPLLAQPEVLVHRVRAALRSGRGMAPN</sequence>
<keyword evidence="4" id="KW-1185">Reference proteome</keyword>
<accession>A0ABY4IVC9</accession>
<protein>
    <submittedName>
        <fullName evidence="3">DUF559 domain-containing protein</fullName>
    </submittedName>
</protein>
<proteinExistence type="predicted"/>
<dbReference type="SUPFAM" id="SSF52980">
    <property type="entry name" value="Restriction endonuclease-like"/>
    <property type="match status" value="1"/>
</dbReference>
<dbReference type="InterPro" id="IPR011335">
    <property type="entry name" value="Restrct_endonuc-II-like"/>
</dbReference>
<feature type="compositionally biased region" description="Basic and acidic residues" evidence="1">
    <location>
        <begin position="47"/>
        <end position="64"/>
    </location>
</feature>
<dbReference type="RefSeq" id="WP_261812108.1">
    <property type="nucleotide sequence ID" value="NZ_CP078078.1"/>
</dbReference>
<evidence type="ECO:0000313" key="3">
    <source>
        <dbReference type="EMBL" id="UPL16741.1"/>
    </source>
</evidence>
<evidence type="ECO:0000313" key="4">
    <source>
        <dbReference type="Proteomes" id="UP000830631"/>
    </source>
</evidence>
<dbReference type="InterPro" id="IPR007569">
    <property type="entry name" value="DUF559"/>
</dbReference>
<evidence type="ECO:0000256" key="1">
    <source>
        <dbReference type="SAM" id="MobiDB-lite"/>
    </source>
</evidence>
<dbReference type="Pfam" id="PF04480">
    <property type="entry name" value="DUF559"/>
    <property type="match status" value="1"/>
</dbReference>
<gene>
    <name evidence="3" type="ORF">KV397_02685</name>
</gene>
<feature type="region of interest" description="Disordered" evidence="1">
    <location>
        <begin position="27"/>
        <end position="64"/>
    </location>
</feature>
<name>A0ABY4IVC9_9MICO</name>
<reference evidence="3 4" key="1">
    <citation type="submission" date="2021-06" db="EMBL/GenBank/DDBJ databases">
        <title>Genome-based taxonomic framework of Microbacterium strains isolated from marine environment, the description of four new species and reclassification of four preexisting species.</title>
        <authorList>
            <person name="Lee S.D."/>
            <person name="Kim S.-M."/>
            <person name="Byeon Y.-S."/>
            <person name="Yang H.L."/>
            <person name="Kim I.S."/>
        </authorList>
    </citation>
    <scope>NUCLEOTIDE SEQUENCE [LARGE SCALE GENOMIC DNA]</scope>
    <source>
        <strain evidence="3 4">KSW4-10</strain>
    </source>
</reference>
<evidence type="ECO:0000259" key="2">
    <source>
        <dbReference type="Pfam" id="PF04480"/>
    </source>
</evidence>